<dbReference type="Pfam" id="PF00026">
    <property type="entry name" value="Asp"/>
    <property type="match status" value="1"/>
</dbReference>
<dbReference type="InterPro" id="IPR012848">
    <property type="entry name" value="Aspartic_peptidase_N"/>
</dbReference>
<proteinExistence type="inferred from homology"/>
<keyword evidence="6" id="KW-0222">Digestion</keyword>
<dbReference type="GeneTree" id="ENSGT00940000162710"/>
<evidence type="ECO:0000256" key="4">
    <source>
        <dbReference type="ARBA" id="ARBA00022670"/>
    </source>
</evidence>
<keyword evidence="15" id="KW-1185">Reference proteome</keyword>
<dbReference type="Pfam" id="PF07966">
    <property type="entry name" value="A1_Propeptide"/>
    <property type="match status" value="1"/>
</dbReference>
<feature type="signal peptide" evidence="12">
    <location>
        <begin position="1"/>
        <end position="16"/>
    </location>
</feature>
<feature type="active site" evidence="9">
    <location>
        <position position="269"/>
    </location>
</feature>
<organism evidence="14 15">
    <name type="scientific">Tetraodon nigroviridis</name>
    <name type="common">Spotted green pufferfish</name>
    <name type="synonym">Chelonodon nigroviridis</name>
    <dbReference type="NCBI Taxonomy" id="99883"/>
    <lineage>
        <taxon>Eukaryota</taxon>
        <taxon>Metazoa</taxon>
        <taxon>Chordata</taxon>
        <taxon>Craniata</taxon>
        <taxon>Vertebrata</taxon>
        <taxon>Euteleostomi</taxon>
        <taxon>Actinopterygii</taxon>
        <taxon>Neopterygii</taxon>
        <taxon>Teleostei</taxon>
        <taxon>Neoteleostei</taxon>
        <taxon>Acanthomorphata</taxon>
        <taxon>Eupercaria</taxon>
        <taxon>Tetraodontiformes</taxon>
        <taxon>Tetradontoidea</taxon>
        <taxon>Tetraodontidae</taxon>
        <taxon>Tetraodon</taxon>
    </lineage>
</organism>
<evidence type="ECO:0000313" key="14">
    <source>
        <dbReference type="Ensembl" id="ENSTNIP00000007096.1"/>
    </source>
</evidence>
<evidence type="ECO:0000259" key="13">
    <source>
        <dbReference type="PROSITE" id="PS51767"/>
    </source>
</evidence>
<dbReference type="InterPro" id="IPR001461">
    <property type="entry name" value="Aspartic_peptidase_A1"/>
</dbReference>
<dbReference type="GO" id="GO:0004190">
    <property type="term" value="F:aspartic-type endopeptidase activity"/>
    <property type="evidence" value="ECO:0007669"/>
    <property type="project" value="UniProtKB-KW"/>
</dbReference>
<dbReference type="InParanoid" id="H3CFR9"/>
<dbReference type="AlphaFoldDB" id="H3CFR9"/>
<evidence type="ECO:0000256" key="9">
    <source>
        <dbReference type="PIRSR" id="PIRSR601461-1"/>
    </source>
</evidence>
<evidence type="ECO:0000256" key="12">
    <source>
        <dbReference type="SAM" id="SignalP"/>
    </source>
</evidence>
<dbReference type="PROSITE" id="PS51767">
    <property type="entry name" value="PEPTIDASE_A1"/>
    <property type="match status" value="1"/>
</dbReference>
<dbReference type="InterPro" id="IPR033121">
    <property type="entry name" value="PEPTIDASE_A1"/>
</dbReference>
<evidence type="ECO:0000256" key="1">
    <source>
        <dbReference type="ARBA" id="ARBA00002318"/>
    </source>
</evidence>
<feature type="disulfide bond" evidence="10">
    <location>
        <begin position="260"/>
        <end position="264"/>
    </location>
</feature>
<evidence type="ECO:0000256" key="2">
    <source>
        <dbReference type="ARBA" id="ARBA00007447"/>
    </source>
</evidence>
<evidence type="ECO:0000256" key="3">
    <source>
        <dbReference type="ARBA" id="ARBA00011924"/>
    </source>
</evidence>
<reference evidence="15" key="1">
    <citation type="journal article" date="2004" name="Nature">
        <title>Genome duplication in the teleost fish Tetraodon nigroviridis reveals the early vertebrate proto-karyotype.</title>
        <authorList>
            <person name="Jaillon O."/>
            <person name="Aury J.-M."/>
            <person name="Brunet F."/>
            <person name="Petit J.-L."/>
            <person name="Stange-Thomann N."/>
            <person name="Mauceli E."/>
            <person name="Bouneau L."/>
            <person name="Fischer C."/>
            <person name="Ozouf-Costaz C."/>
            <person name="Bernot A."/>
            <person name="Nicaud S."/>
            <person name="Jaffe D."/>
            <person name="Fisher S."/>
            <person name="Lutfalla G."/>
            <person name="Dossat C."/>
            <person name="Segurens B."/>
            <person name="Dasilva C."/>
            <person name="Salanoubat M."/>
            <person name="Levy M."/>
            <person name="Boudet N."/>
            <person name="Castellano S."/>
            <person name="Anthouard V."/>
            <person name="Jubin C."/>
            <person name="Castelli V."/>
            <person name="Katinka M."/>
            <person name="Vacherie B."/>
            <person name="Biemont C."/>
            <person name="Skalli Z."/>
            <person name="Cattolico L."/>
            <person name="Poulain J."/>
            <person name="De Berardinis V."/>
            <person name="Cruaud C."/>
            <person name="Duprat S."/>
            <person name="Brottier P."/>
            <person name="Coutanceau J.-P."/>
            <person name="Gouzy J."/>
            <person name="Parra G."/>
            <person name="Lardier G."/>
            <person name="Chapple C."/>
            <person name="McKernan K.J."/>
            <person name="McEwan P."/>
            <person name="Bosak S."/>
            <person name="Kellis M."/>
            <person name="Volff J.-N."/>
            <person name="Guigo R."/>
            <person name="Zody M.C."/>
            <person name="Mesirov J."/>
            <person name="Lindblad-Toh K."/>
            <person name="Birren B."/>
            <person name="Nusbaum C."/>
            <person name="Kahn D."/>
            <person name="Robinson-Rechavi M."/>
            <person name="Laudet V."/>
            <person name="Schachter V."/>
            <person name="Quetier F."/>
            <person name="Saurin W."/>
            <person name="Scarpelli C."/>
            <person name="Wincker P."/>
            <person name="Lander E.S."/>
            <person name="Weissenbach J."/>
            <person name="Roest Crollius H."/>
        </authorList>
    </citation>
    <scope>NUCLEOTIDE SEQUENCE [LARGE SCALE GENOMIC DNA]</scope>
</reference>
<evidence type="ECO:0000256" key="7">
    <source>
        <dbReference type="ARBA" id="ARBA00022801"/>
    </source>
</evidence>
<accession>H3CFR9</accession>
<name>H3CFR9_TETNG</name>
<dbReference type="STRING" id="99883.ENSTNIP00000007096"/>
<dbReference type="SUPFAM" id="SSF50630">
    <property type="entry name" value="Acid proteases"/>
    <property type="match status" value="1"/>
</dbReference>
<feature type="disulfide bond" evidence="10">
    <location>
        <begin position="101"/>
        <end position="106"/>
    </location>
</feature>
<dbReference type="PANTHER" id="PTHR47966">
    <property type="entry name" value="BETA-SITE APP-CLEAVING ENZYME, ISOFORM A-RELATED"/>
    <property type="match status" value="1"/>
</dbReference>
<feature type="chain" id="PRO_5003582251" description="pepsin A" evidence="12">
    <location>
        <begin position="17"/>
        <end position="374"/>
    </location>
</feature>
<evidence type="ECO:0000256" key="5">
    <source>
        <dbReference type="ARBA" id="ARBA00022750"/>
    </source>
</evidence>
<comment type="similarity">
    <text evidence="2 11">Belongs to the peptidase A1 family.</text>
</comment>
<evidence type="ECO:0000313" key="15">
    <source>
        <dbReference type="Proteomes" id="UP000007303"/>
    </source>
</evidence>
<dbReference type="InterPro" id="IPR001969">
    <property type="entry name" value="Aspartic_peptidase_AS"/>
</dbReference>
<feature type="disulfide bond" evidence="10">
    <location>
        <begin position="302"/>
        <end position="335"/>
    </location>
</feature>
<dbReference type="Ensembl" id="ENSTNIT00000007253.1">
    <property type="protein sequence ID" value="ENSTNIP00000007096.1"/>
    <property type="gene ID" value="ENSTNIG00000004456.1"/>
</dbReference>
<protein>
    <recommendedName>
        <fullName evidence="3">pepsin A</fullName>
        <ecNumber evidence="3">3.4.23.1</ecNumber>
    </recommendedName>
</protein>
<dbReference type="PRINTS" id="PR00792">
    <property type="entry name" value="PEPSIN"/>
</dbReference>
<keyword evidence="7 11" id="KW-0378">Hydrolase</keyword>
<evidence type="ECO:0000256" key="10">
    <source>
        <dbReference type="PIRSR" id="PIRSR601461-2"/>
    </source>
</evidence>
<dbReference type="Gene3D" id="2.40.70.10">
    <property type="entry name" value="Acid Proteases"/>
    <property type="match status" value="2"/>
</dbReference>
<feature type="active site" evidence="9">
    <location>
        <position position="88"/>
    </location>
</feature>
<dbReference type="GO" id="GO:0006508">
    <property type="term" value="P:proteolysis"/>
    <property type="evidence" value="ECO:0007669"/>
    <property type="project" value="UniProtKB-KW"/>
</dbReference>
<keyword evidence="4 11" id="KW-0645">Protease</keyword>
<keyword evidence="5 11" id="KW-0064">Aspartyl protease</keyword>
<comment type="function">
    <text evidence="1">Shows particularly broad specificity; although bonds involving phenylalanine and leucine are preferred, many others are also cleaved to some extent.</text>
</comment>
<dbReference type="OMA" id="FMQYMRA"/>
<dbReference type="EC" id="3.4.23.1" evidence="3"/>
<dbReference type="Gene3D" id="6.10.140.60">
    <property type="match status" value="1"/>
</dbReference>
<keyword evidence="8 10" id="KW-1015">Disulfide bond</keyword>
<dbReference type="Proteomes" id="UP000007303">
    <property type="component" value="Unassembled WGS sequence"/>
</dbReference>
<reference evidence="14" key="3">
    <citation type="submission" date="2025-09" db="UniProtKB">
        <authorList>
            <consortium name="Ensembl"/>
        </authorList>
    </citation>
    <scope>IDENTIFICATION</scope>
</reference>
<reference evidence="14" key="2">
    <citation type="submission" date="2025-08" db="UniProtKB">
        <authorList>
            <consortium name="Ensembl"/>
        </authorList>
    </citation>
    <scope>IDENTIFICATION</scope>
</reference>
<dbReference type="GO" id="GO:0007586">
    <property type="term" value="P:digestion"/>
    <property type="evidence" value="ECO:0007669"/>
    <property type="project" value="UniProtKB-KW"/>
</dbReference>
<dbReference type="PROSITE" id="PS00141">
    <property type="entry name" value="ASP_PROTEASE"/>
    <property type="match status" value="2"/>
</dbReference>
<dbReference type="InterPro" id="IPR021109">
    <property type="entry name" value="Peptidase_aspartic_dom_sf"/>
</dbReference>
<sequence>MIWAFAACVMVALSECLVRVPLTRGKTARQVLEDLGLWEEYQQNNTYDPMSRFNDSVGTVPMTKDSELAYYGVISIGTPPQSFKVIFDTGSATLWVPSVLCDGFTCDGHNKFNPDLSSTFRPNGQAVSIIYSNGGMYGIFGYDTVRVGGFTVRNQIFGMSKVETPSMQYFVSDGVLGLAFPGVAQPGATPVFDNMMSQGLVSMHLFSVYLSSNLEGSVIIFGGTDPEHYHEPITWIPLSSQLYWQIPIDSITINGKAVGCIGGCQAMVDTGTSLIIGPMWSVRQIIFGIGARGVEGDFVISCDFDVMPNVTFHIQGQEFPLPPSAYTIQFPTYGCRPGFAPTYENMWILGDVFIRHYYTIFSRSENRLGLAKAK</sequence>
<feature type="domain" description="Peptidase A1" evidence="13">
    <location>
        <begin position="70"/>
        <end position="371"/>
    </location>
</feature>
<evidence type="ECO:0000256" key="8">
    <source>
        <dbReference type="ARBA" id="ARBA00023157"/>
    </source>
</evidence>
<dbReference type="FunFam" id="2.40.70.10:FF:000004">
    <property type="entry name" value="Pepsin A"/>
    <property type="match status" value="1"/>
</dbReference>
<keyword evidence="12" id="KW-0732">Signal</keyword>
<dbReference type="PANTHER" id="PTHR47966:SF22">
    <property type="entry name" value="PEPSIN A-3-RELATED"/>
    <property type="match status" value="1"/>
</dbReference>
<dbReference type="HOGENOM" id="CLU_013253_3_0_1"/>
<evidence type="ECO:0000256" key="11">
    <source>
        <dbReference type="RuleBase" id="RU000454"/>
    </source>
</evidence>
<evidence type="ECO:0000256" key="6">
    <source>
        <dbReference type="ARBA" id="ARBA00022757"/>
    </source>
</evidence>